<feature type="transmembrane region" description="Helical" evidence="2">
    <location>
        <begin position="39"/>
        <end position="57"/>
    </location>
</feature>
<dbReference type="AlphaFoldDB" id="A0A2T7DFE4"/>
<evidence type="ECO:0000256" key="2">
    <source>
        <dbReference type="SAM" id="Phobius"/>
    </source>
</evidence>
<organism evidence="3 4">
    <name type="scientific">Panicum hallii var. hallii</name>
    <dbReference type="NCBI Taxonomy" id="1504633"/>
    <lineage>
        <taxon>Eukaryota</taxon>
        <taxon>Viridiplantae</taxon>
        <taxon>Streptophyta</taxon>
        <taxon>Embryophyta</taxon>
        <taxon>Tracheophyta</taxon>
        <taxon>Spermatophyta</taxon>
        <taxon>Magnoliopsida</taxon>
        <taxon>Liliopsida</taxon>
        <taxon>Poales</taxon>
        <taxon>Poaceae</taxon>
        <taxon>PACMAD clade</taxon>
        <taxon>Panicoideae</taxon>
        <taxon>Panicodae</taxon>
        <taxon>Paniceae</taxon>
        <taxon>Panicinae</taxon>
        <taxon>Panicum</taxon>
        <taxon>Panicum sect. Panicum</taxon>
    </lineage>
</organism>
<evidence type="ECO:0000313" key="4">
    <source>
        <dbReference type="Proteomes" id="UP000244336"/>
    </source>
</evidence>
<keyword evidence="2" id="KW-1133">Transmembrane helix</keyword>
<name>A0A2T7DFE4_9POAL</name>
<reference evidence="3 4" key="1">
    <citation type="submission" date="2018-04" db="EMBL/GenBank/DDBJ databases">
        <title>WGS assembly of Panicum hallii var. hallii HAL2.</title>
        <authorList>
            <person name="Lovell J."/>
            <person name="Jenkins J."/>
            <person name="Lowry D."/>
            <person name="Mamidi S."/>
            <person name="Sreedasyam A."/>
            <person name="Weng X."/>
            <person name="Barry K."/>
            <person name="Bonette J."/>
            <person name="Campitelli B."/>
            <person name="Daum C."/>
            <person name="Gordon S."/>
            <person name="Gould B."/>
            <person name="Lipzen A."/>
            <person name="MacQueen A."/>
            <person name="Palacio-Mejia J."/>
            <person name="Plott C."/>
            <person name="Shakirov E."/>
            <person name="Shu S."/>
            <person name="Yoshinaga Y."/>
            <person name="Zane M."/>
            <person name="Rokhsar D."/>
            <person name="Grimwood J."/>
            <person name="Schmutz J."/>
            <person name="Juenger T."/>
        </authorList>
    </citation>
    <scope>NUCLEOTIDE SEQUENCE [LARGE SCALE GENOMIC DNA]</scope>
    <source>
        <strain evidence="4">cv. HAL2</strain>
    </source>
</reference>
<accession>A0A2T7DFE4</accession>
<sequence>MVASSNVLSLHVLLYYSRFNYLCIYVKGIMFLSRFWRDMYWQLVLSVPILLAAEAVLTRGACLELSLHKYRDGSVGDDGPHATALQDLHSQKDVNI</sequence>
<dbReference type="Proteomes" id="UP000244336">
    <property type="component" value="Chromosome 5"/>
</dbReference>
<feature type="region of interest" description="Disordered" evidence="1">
    <location>
        <begin position="75"/>
        <end position="96"/>
    </location>
</feature>
<gene>
    <name evidence="3" type="ORF">GQ55_5G120600</name>
</gene>
<protein>
    <submittedName>
        <fullName evidence="3">Uncharacterized protein</fullName>
    </submittedName>
</protein>
<dbReference type="Gramene" id="PUZ54306">
    <property type="protein sequence ID" value="PUZ54306"/>
    <property type="gene ID" value="GQ55_5G120600"/>
</dbReference>
<dbReference type="EMBL" id="CM009753">
    <property type="protein sequence ID" value="PUZ54306.1"/>
    <property type="molecule type" value="Genomic_DNA"/>
</dbReference>
<proteinExistence type="predicted"/>
<keyword evidence="4" id="KW-1185">Reference proteome</keyword>
<keyword evidence="2" id="KW-0812">Transmembrane</keyword>
<keyword evidence="2" id="KW-0472">Membrane</keyword>
<evidence type="ECO:0000313" key="3">
    <source>
        <dbReference type="EMBL" id="PUZ54306.1"/>
    </source>
</evidence>
<evidence type="ECO:0000256" key="1">
    <source>
        <dbReference type="SAM" id="MobiDB-lite"/>
    </source>
</evidence>
<feature type="transmembrane region" description="Helical" evidence="2">
    <location>
        <begin position="12"/>
        <end position="33"/>
    </location>
</feature>